<dbReference type="InterPro" id="IPR032675">
    <property type="entry name" value="LRR_dom_sf"/>
</dbReference>
<sequence>MQDLIEAIGRWPNLRTVNLQVEWWCHNLLSTLANKDMLSTLDLHFGDFAVKDQRALPPVSPGFPSLLHLGLCGMTGTEAAAALQCFEFRKLECLHLTCMRDPSFEEVVIILQAVHDRVSHTTLREFRIDASRCQPRPLHYQDLQPLAVFSKMTNIHLNGTAGLQLTDDEHEQVALWWPNVEVLEYNTASTGNMAPLATLKCLAHYARCCLKLRQLHIPITTLDDNIPWSIFNVASSNLCDHPLSVLCVGESYLASEHVARVARYLADVFPSLVRVECSTGSWSAPDGTAVIHEVAKLKVNRTILALEH</sequence>
<name>A0A550C9W6_9AGAR</name>
<keyword evidence="2" id="KW-1185">Reference proteome</keyword>
<evidence type="ECO:0000313" key="1">
    <source>
        <dbReference type="EMBL" id="TRM61584.1"/>
    </source>
</evidence>
<dbReference type="Gene3D" id="3.80.10.10">
    <property type="entry name" value="Ribonuclease Inhibitor"/>
    <property type="match status" value="1"/>
</dbReference>
<comment type="caution">
    <text evidence="1">The sequence shown here is derived from an EMBL/GenBank/DDBJ whole genome shotgun (WGS) entry which is preliminary data.</text>
</comment>
<protein>
    <recommendedName>
        <fullName evidence="3">F-box domain-containing protein</fullName>
    </recommendedName>
</protein>
<dbReference type="EMBL" id="VDMD01000016">
    <property type="protein sequence ID" value="TRM61584.1"/>
    <property type="molecule type" value="Genomic_DNA"/>
</dbReference>
<dbReference type="OrthoDB" id="3258386at2759"/>
<gene>
    <name evidence="1" type="ORF">BD626DRAFT_405719</name>
</gene>
<dbReference type="AlphaFoldDB" id="A0A550C9W6"/>
<evidence type="ECO:0008006" key="3">
    <source>
        <dbReference type="Google" id="ProtNLM"/>
    </source>
</evidence>
<accession>A0A550C9W6</accession>
<organism evidence="1 2">
    <name type="scientific">Schizophyllum amplum</name>
    <dbReference type="NCBI Taxonomy" id="97359"/>
    <lineage>
        <taxon>Eukaryota</taxon>
        <taxon>Fungi</taxon>
        <taxon>Dikarya</taxon>
        <taxon>Basidiomycota</taxon>
        <taxon>Agaricomycotina</taxon>
        <taxon>Agaricomycetes</taxon>
        <taxon>Agaricomycetidae</taxon>
        <taxon>Agaricales</taxon>
        <taxon>Schizophyllaceae</taxon>
        <taxon>Schizophyllum</taxon>
    </lineage>
</organism>
<dbReference type="SUPFAM" id="SSF52047">
    <property type="entry name" value="RNI-like"/>
    <property type="match status" value="1"/>
</dbReference>
<reference evidence="1 2" key="1">
    <citation type="journal article" date="2019" name="New Phytol.">
        <title>Comparative genomics reveals unique wood-decay strategies and fruiting body development in the Schizophyllaceae.</title>
        <authorList>
            <person name="Almasi E."/>
            <person name="Sahu N."/>
            <person name="Krizsan K."/>
            <person name="Balint B."/>
            <person name="Kovacs G.M."/>
            <person name="Kiss B."/>
            <person name="Cseklye J."/>
            <person name="Drula E."/>
            <person name="Henrissat B."/>
            <person name="Nagy I."/>
            <person name="Chovatia M."/>
            <person name="Adam C."/>
            <person name="LaButti K."/>
            <person name="Lipzen A."/>
            <person name="Riley R."/>
            <person name="Grigoriev I.V."/>
            <person name="Nagy L.G."/>
        </authorList>
    </citation>
    <scope>NUCLEOTIDE SEQUENCE [LARGE SCALE GENOMIC DNA]</scope>
    <source>
        <strain evidence="1 2">NL-1724</strain>
    </source>
</reference>
<evidence type="ECO:0000313" key="2">
    <source>
        <dbReference type="Proteomes" id="UP000320762"/>
    </source>
</evidence>
<dbReference type="Proteomes" id="UP000320762">
    <property type="component" value="Unassembled WGS sequence"/>
</dbReference>
<proteinExistence type="predicted"/>